<accession>A0ACC6TDL8</accession>
<proteinExistence type="predicted"/>
<protein>
    <submittedName>
        <fullName evidence="1">Uncharacterized protein</fullName>
    </submittedName>
</protein>
<gene>
    <name evidence="1" type="ORF">ABIC98_001372</name>
</gene>
<reference evidence="1" key="1">
    <citation type="submission" date="2024-06" db="EMBL/GenBank/DDBJ databases">
        <title>Genomic Encyclopedia of Type Strains, Phase IV (KMG-IV): sequencing the most valuable type-strain genomes for metagenomic binning, comparative biology and taxonomic classification.</title>
        <authorList>
            <person name="Goeker M."/>
        </authorList>
    </citation>
    <scope>NUCLEOTIDE SEQUENCE</scope>
    <source>
        <strain evidence="1">SJCon</strain>
    </source>
</reference>
<keyword evidence="2" id="KW-1185">Reference proteome</keyword>
<name>A0ACC6TDL8_9MICC</name>
<dbReference type="Proteomes" id="UP001549207">
    <property type="component" value="Unassembled WGS sequence"/>
</dbReference>
<evidence type="ECO:0000313" key="2">
    <source>
        <dbReference type="Proteomes" id="UP001549207"/>
    </source>
</evidence>
<comment type="caution">
    <text evidence="1">The sequence shown here is derived from an EMBL/GenBank/DDBJ whole genome shotgun (WGS) entry which is preliminary data.</text>
</comment>
<organism evidence="1 2">
    <name type="scientific">Arthrobacter nitrophenolicus</name>
    <dbReference type="NCBI Taxonomy" id="683150"/>
    <lineage>
        <taxon>Bacteria</taxon>
        <taxon>Bacillati</taxon>
        <taxon>Actinomycetota</taxon>
        <taxon>Actinomycetes</taxon>
        <taxon>Micrococcales</taxon>
        <taxon>Micrococcaceae</taxon>
        <taxon>Arthrobacter</taxon>
    </lineage>
</organism>
<dbReference type="EMBL" id="JBEPNJ010000004">
    <property type="protein sequence ID" value="MET3771735.1"/>
    <property type="molecule type" value="Genomic_DNA"/>
</dbReference>
<sequence>MDYVPTAEKGAPSGVATLDVASKIPTSQLPDLAPIIAPSVESKLDRDEAATIYVAKTEDAFRVSRADLVEGADNRDAIQAVINAAAASGIRHVILPAGEITLGRQLTIPSGAHNLIIEGHGDDTTIRQVSGAVNKALFYGAGTDGTKAALTSDAAAGSGNVEVPAAVASTLSPGAILGLECQTLVYGIGVPGFEVYASELRKVVSVSGTTVTLDSVLLHSYQVSTGAVAWKMDALSGVQVRNMTITSTDPLAIRGRAIMFEKARNVRVTGIRIRDAGGGIFAMDTMDSYFADISVENLPNVGNYFGYGLTVGGRSAHAYVEGLRGRNFRHLFTTLADERKGTLSNTQWGGPRHVTIRGGAGEQQSSGTQYSVWDTHPCGYDIVFDQCRAFGGSGPSSNGFQIRSKNTRLINPVAMHSGNLGIRIDPTTSGEIEIVGGEVAASGAGGVSLARNTSIRGVWIHDNKLSGVSFTDTASGSRISDNRIENNQYGIHDQSSGAAKGVIVQGNSIPKSAAQSLALVSPKSNLAYVHNVVPGYGPGHDGIGGSPATTIKKAGNITD</sequence>
<evidence type="ECO:0000313" key="1">
    <source>
        <dbReference type="EMBL" id="MET3771735.1"/>
    </source>
</evidence>